<dbReference type="Gene3D" id="2.60.120.200">
    <property type="match status" value="1"/>
</dbReference>
<dbReference type="InterPro" id="IPR006710">
    <property type="entry name" value="Glyco_hydro_43"/>
</dbReference>
<dbReference type="SUPFAM" id="SSF75005">
    <property type="entry name" value="Arabinanase/levansucrase/invertase"/>
    <property type="match status" value="1"/>
</dbReference>
<keyword evidence="7" id="KW-1185">Reference proteome</keyword>
<evidence type="ECO:0000256" key="3">
    <source>
        <dbReference type="ARBA" id="ARBA00023295"/>
    </source>
</evidence>
<accession>A0ABW1UQZ4</accession>
<feature type="domain" description="Beta-xylosidase C-terminal Concanavalin A-like" evidence="5">
    <location>
        <begin position="310"/>
        <end position="499"/>
    </location>
</feature>
<dbReference type="PANTHER" id="PTHR42812:SF12">
    <property type="entry name" value="BETA-XYLOSIDASE-RELATED"/>
    <property type="match status" value="1"/>
</dbReference>
<comment type="similarity">
    <text evidence="1 4">Belongs to the glycosyl hydrolase 43 family.</text>
</comment>
<dbReference type="Gene3D" id="2.115.10.20">
    <property type="entry name" value="Glycosyl hydrolase domain, family 43"/>
    <property type="match status" value="1"/>
</dbReference>
<sequence>MKYHNPIIPGFHPDPSVCRVGDTYYLVTSSFNYFPGVPLFESKDLLNWHQIGHVLNRKEQLPLATSSTSGGIYAPTIRYHQGRFYMVTTNVDHGGNFFVWTDDIHGAWSDPIWVDQDGIDPSFYFEGDHAYFMSNGTDDDGVNGIVQCELDLTIGRKLSPTRCIWQGNGGRYLEGPHLYQIGKTYYLLASEGGTEYGHMMVMAKSDQLAGPYLSDPHNPILTNRDLGGYQIQGCGHADLVDDPQGNWWLIHLAFRQLDQYIQHHITGREVYLVPATFDESGWLQAGDQGTTRAEMTGPGQALQQDQHRRFDFTNTTIGQEWVYLRNLELANYRIDQDTWQLHGTDVTIDNTQTSPTALFVRQDELDFTYAVTLTGAAQEAGITVYMSENQHYELLVRPTDHGVELLRRLSLGDLVQEDHQIILPSSASPQPVRLTVTGSNYHYGFSATVAGKQYDLGQAQTKYLSSEVAGNFTGVMLGLFAQKPAATSAWSTFSDWRYQY</sequence>
<dbReference type="Proteomes" id="UP001596310">
    <property type="component" value="Unassembled WGS sequence"/>
</dbReference>
<keyword evidence="3 4" id="KW-0326">Glycosidase</keyword>
<evidence type="ECO:0000259" key="5">
    <source>
        <dbReference type="Pfam" id="PF17851"/>
    </source>
</evidence>
<evidence type="ECO:0000256" key="1">
    <source>
        <dbReference type="ARBA" id="ARBA00009865"/>
    </source>
</evidence>
<dbReference type="InterPro" id="IPR041542">
    <property type="entry name" value="GH43_C2"/>
</dbReference>
<evidence type="ECO:0000256" key="4">
    <source>
        <dbReference type="RuleBase" id="RU361187"/>
    </source>
</evidence>
<reference evidence="7" key="1">
    <citation type="journal article" date="2019" name="Int. J. Syst. Evol. Microbiol.">
        <title>The Global Catalogue of Microorganisms (GCM) 10K type strain sequencing project: providing services to taxonomists for standard genome sequencing and annotation.</title>
        <authorList>
            <consortium name="The Broad Institute Genomics Platform"/>
            <consortium name="The Broad Institute Genome Sequencing Center for Infectious Disease"/>
            <person name="Wu L."/>
            <person name="Ma J."/>
        </authorList>
    </citation>
    <scope>NUCLEOTIDE SEQUENCE [LARGE SCALE GENOMIC DNA]</scope>
    <source>
        <strain evidence="7">CCM 8897</strain>
    </source>
</reference>
<name>A0ABW1UQZ4_9LACO</name>
<evidence type="ECO:0000256" key="2">
    <source>
        <dbReference type="ARBA" id="ARBA00022801"/>
    </source>
</evidence>
<dbReference type="Pfam" id="PF04616">
    <property type="entry name" value="Glyco_hydro_43"/>
    <property type="match status" value="1"/>
</dbReference>
<dbReference type="PANTHER" id="PTHR42812">
    <property type="entry name" value="BETA-XYLOSIDASE"/>
    <property type="match status" value="1"/>
</dbReference>
<evidence type="ECO:0000313" key="6">
    <source>
        <dbReference type="EMBL" id="MFC6316098.1"/>
    </source>
</evidence>
<dbReference type="InterPro" id="IPR013320">
    <property type="entry name" value="ConA-like_dom_sf"/>
</dbReference>
<organism evidence="6 7">
    <name type="scientific">Lapidilactobacillus achengensis</name>
    <dbReference type="NCBI Taxonomy" id="2486000"/>
    <lineage>
        <taxon>Bacteria</taxon>
        <taxon>Bacillati</taxon>
        <taxon>Bacillota</taxon>
        <taxon>Bacilli</taxon>
        <taxon>Lactobacillales</taxon>
        <taxon>Lactobacillaceae</taxon>
        <taxon>Lapidilactobacillus</taxon>
    </lineage>
</organism>
<keyword evidence="2 4" id="KW-0378">Hydrolase</keyword>
<comment type="caution">
    <text evidence="6">The sequence shown here is derived from an EMBL/GenBank/DDBJ whole genome shotgun (WGS) entry which is preliminary data.</text>
</comment>
<dbReference type="InterPro" id="IPR051795">
    <property type="entry name" value="Glycosyl_Hydrlase_43"/>
</dbReference>
<protein>
    <submittedName>
        <fullName evidence="6">Family 43 glycosylhydrolase</fullName>
    </submittedName>
</protein>
<gene>
    <name evidence="6" type="ORF">ACFQHW_11035</name>
</gene>
<dbReference type="CDD" id="cd18617">
    <property type="entry name" value="GH43_XynB-like"/>
    <property type="match status" value="1"/>
</dbReference>
<dbReference type="RefSeq" id="WP_125597281.1">
    <property type="nucleotide sequence ID" value="NZ_JBHSSM010000024.1"/>
</dbReference>
<evidence type="ECO:0000313" key="7">
    <source>
        <dbReference type="Proteomes" id="UP001596310"/>
    </source>
</evidence>
<dbReference type="EMBL" id="JBHSSM010000024">
    <property type="protein sequence ID" value="MFC6316098.1"/>
    <property type="molecule type" value="Genomic_DNA"/>
</dbReference>
<proteinExistence type="inferred from homology"/>
<dbReference type="InterPro" id="IPR023296">
    <property type="entry name" value="Glyco_hydro_beta-prop_sf"/>
</dbReference>
<dbReference type="Pfam" id="PF17851">
    <property type="entry name" value="GH43_C2"/>
    <property type="match status" value="1"/>
</dbReference>
<dbReference type="SUPFAM" id="SSF49899">
    <property type="entry name" value="Concanavalin A-like lectins/glucanases"/>
    <property type="match status" value="1"/>
</dbReference>